<dbReference type="Gene3D" id="3.30.420.10">
    <property type="entry name" value="Ribonuclease H-like superfamily/Ribonuclease H"/>
    <property type="match status" value="1"/>
</dbReference>
<reference evidence="3" key="1">
    <citation type="journal article" date="2019" name="Sci. Rep.">
        <title>Draft genome of Tanacetum cinerariifolium, the natural source of mosquito coil.</title>
        <authorList>
            <person name="Yamashiro T."/>
            <person name="Shiraishi A."/>
            <person name="Satake H."/>
            <person name="Nakayama K."/>
        </authorList>
    </citation>
    <scope>NUCLEOTIDE SEQUENCE</scope>
</reference>
<feature type="domain" description="Integrase catalytic" evidence="2">
    <location>
        <begin position="1719"/>
        <end position="1772"/>
    </location>
</feature>
<dbReference type="PANTHER" id="PTHR42648">
    <property type="entry name" value="TRANSPOSASE, PUTATIVE-RELATED"/>
    <property type="match status" value="1"/>
</dbReference>
<dbReference type="InterPro" id="IPR036397">
    <property type="entry name" value="RNaseH_sf"/>
</dbReference>
<evidence type="ECO:0000256" key="1">
    <source>
        <dbReference type="SAM" id="MobiDB-lite"/>
    </source>
</evidence>
<dbReference type="InterPro" id="IPR012337">
    <property type="entry name" value="RNaseH-like_sf"/>
</dbReference>
<dbReference type="InterPro" id="IPR001584">
    <property type="entry name" value="Integrase_cat-core"/>
</dbReference>
<protein>
    <submittedName>
        <fullName evidence="3">Putative ribonuclease H-like domain-containing protein</fullName>
    </submittedName>
</protein>
<dbReference type="Pfam" id="PF13976">
    <property type="entry name" value="gag_pre-integrs"/>
    <property type="match status" value="1"/>
</dbReference>
<dbReference type="Pfam" id="PF25597">
    <property type="entry name" value="SH3_retrovirus"/>
    <property type="match status" value="1"/>
</dbReference>
<dbReference type="PANTHER" id="PTHR42648:SF32">
    <property type="entry name" value="RIBONUCLEASE H-LIKE DOMAIN, GAG-PRE-INTEGRASE DOMAIN PROTEIN-RELATED"/>
    <property type="match status" value="1"/>
</dbReference>
<dbReference type="GO" id="GO:0003676">
    <property type="term" value="F:nucleic acid binding"/>
    <property type="evidence" value="ECO:0007669"/>
    <property type="project" value="InterPro"/>
</dbReference>
<sequence length="1772" mass="202039">MGCHREWKLIRASNSNINSRRRSRTTTISSPITAEEKIKKKNGLKERSMLLMALPNEHLMTFNQYKDAKSLFAATEIRFGGNEAKKKTQKSLLKQMYKNFSATSTKSLDFIFNRLQKIISLLAVFDTMSIDDLYNMFKIVEQGVKGTASLNSSSQNIAFVSSSSTNSTNEVHTAYGFSTASTQTSTANLSYATVYAFLANQLNRSQLVHEDLEQIHEDDLEEMDLKWQLALLSMRVKRGPRNQDSRNRYQDSSRRNVHVKETPSKAMVAIDGVGFDWSYMAEDEVPTNMALVAFSDSKFESYRPESCEIKSKNASEDIPNELKEYPNAPLVKDRVSNNKDCSVEFLVVVEKKIIVPTIAKVEFVRPKQQEKPIRIPVKYAEMCRPKAVITTRPKAANTARPSPALVNAIKANQVNVVKASAYFKEFNREYVTFREGANGGRITNKGSIKTDNLDFKDVYFVKELKFNLFNALQMYDRKNNVLFTDTECLVLSPNFKLPDESQILLRGPRKNNMYSVDMKNIVPKEILTCLVAKVTLDESMLWHRRLGYINFKNINKLVKDNLVRVLSLKHFENDQTCVACLNGKQHKASYKSKIQNFISQPLFMLHMDLFGPTFDETTCILKKFITEIENLVDKKVKAEAVNTACYVQNRELVVKPHNKTPYELFRGRTPALSFMRPFRCHVIILNTLDHLGKFDGKADEGYFVGYSMNSKAFRIYNIRTGRVEENLHIDFLENKLIVAGARPEWLFDIDILTKSINYVPVFVGTNSNDFAGTKYSIGAGQSSMETGSTQDYIFMPLWKDGSSLFDSSPKISDDARKKHDEVSNKESRALNELNSAFENLNAEYPNDPKMPGLETITTYDDSKEEADFTNLESSIHVSLNPTTKIYKNHPLKQVIRSLNTPVQTRSKLKPTNEQGFISDVYEGKTYADLNTCLFACFLSQIEPIRVAKALSDLAWGKKALDTKWVFRNKKDERGIAIKNKARIEEDVYVCQPLRFKDPDHLNKSASTPVDTKKPVVKDADGDDVDIHLYRSMIRSLMYLTSSRPVIMYAYKKQIMVATFITEAEDVAAASYCGQGEGSTVPVESYHTPIDEAASTGVDVIHKGDTTTVTSLDAGQGSGNIKKTLSMPYDLPLLRVYTLGSDEGRMQHNELIDLVTKLSDKVVALETDLKAKIIVSNDEEDLEDPSKHRRKIDEIDQDPDISLIQHDDEIRGRYDQYMKFNLNFDAAKEVSTSEKEVSMAEPVSTVGAAVTTASVDVSLANPTRRVSTADEITMAETLVYIKRSAAKDKVVRLQEQLDKDERQRMARVHEAAQSFTEEEWENIRARVEADEELTQRLQAEERNKVVLEFAAGSSKMGAEEELDQGSSKRQKTGESSKLAEAPRDKDANELSQEEIQEIMIISQECTRKSLGLVIIQRFNLTEPIEDKEKEIWVELKRLFEPDTNDELWESQKYIHDITWKVYDTCRVHHVSTKDGVDIYMLVERKYPLSRGVLTQMLDVKLLVDQDNEMSKEILKKIFIQNHFETYVNSKDIDLWHIIVYGDETIDNAFSRFNTIITSLKALDESFSSHNHVRKFLKALPTKWRPKVTVIESSKDLSKISLDELIRNLKVYEVVLEKDLKISKSKKEKYKSLALKARKVSSDEESSCSDSDDEEYAMVEDKKEKEDQRCFKCGDPNHFRSNYPKHSFNDQKELIVGCWSDSEEDTKKDEICLMAHDTNETDHGREFDNKVQFEAFCDAKGITHNFLAPCTPQSNGVIEHKNHTLQEMSRTMLN</sequence>
<feature type="region of interest" description="Disordered" evidence="1">
    <location>
        <begin position="1355"/>
        <end position="1389"/>
    </location>
</feature>
<evidence type="ECO:0000259" key="2">
    <source>
        <dbReference type="PROSITE" id="PS50994"/>
    </source>
</evidence>
<comment type="caution">
    <text evidence="3">The sequence shown here is derived from an EMBL/GenBank/DDBJ whole genome shotgun (WGS) entry which is preliminary data.</text>
</comment>
<dbReference type="GO" id="GO:0015074">
    <property type="term" value="P:DNA integration"/>
    <property type="evidence" value="ECO:0007669"/>
    <property type="project" value="InterPro"/>
</dbReference>
<dbReference type="PROSITE" id="PS50994">
    <property type="entry name" value="INTEGRASE"/>
    <property type="match status" value="1"/>
</dbReference>
<evidence type="ECO:0000313" key="3">
    <source>
        <dbReference type="EMBL" id="GEU83314.1"/>
    </source>
</evidence>
<name>A0A6L2NFI8_TANCI</name>
<proteinExistence type="predicted"/>
<dbReference type="InterPro" id="IPR025724">
    <property type="entry name" value="GAG-pre-integrase_dom"/>
</dbReference>
<gene>
    <name evidence="3" type="ORF">Tci_055292</name>
</gene>
<accession>A0A6L2NFI8</accession>
<dbReference type="InterPro" id="IPR057670">
    <property type="entry name" value="SH3_retrovirus"/>
</dbReference>
<dbReference type="SUPFAM" id="SSF53098">
    <property type="entry name" value="Ribonuclease H-like"/>
    <property type="match status" value="1"/>
</dbReference>
<dbReference type="EMBL" id="BKCJ010008658">
    <property type="protein sequence ID" value="GEU83314.1"/>
    <property type="molecule type" value="Genomic_DNA"/>
</dbReference>
<organism evidence="3">
    <name type="scientific">Tanacetum cinerariifolium</name>
    <name type="common">Dalmatian daisy</name>
    <name type="synonym">Chrysanthemum cinerariifolium</name>
    <dbReference type="NCBI Taxonomy" id="118510"/>
    <lineage>
        <taxon>Eukaryota</taxon>
        <taxon>Viridiplantae</taxon>
        <taxon>Streptophyta</taxon>
        <taxon>Embryophyta</taxon>
        <taxon>Tracheophyta</taxon>
        <taxon>Spermatophyta</taxon>
        <taxon>Magnoliopsida</taxon>
        <taxon>eudicotyledons</taxon>
        <taxon>Gunneridae</taxon>
        <taxon>Pentapetalae</taxon>
        <taxon>asterids</taxon>
        <taxon>campanulids</taxon>
        <taxon>Asterales</taxon>
        <taxon>Asteraceae</taxon>
        <taxon>Asteroideae</taxon>
        <taxon>Anthemideae</taxon>
        <taxon>Anthemidinae</taxon>
        <taxon>Tanacetum</taxon>
    </lineage>
</organism>
<dbReference type="InterPro" id="IPR039537">
    <property type="entry name" value="Retrotran_Ty1/copia-like"/>
</dbReference>
<dbReference type="Pfam" id="PF14223">
    <property type="entry name" value="Retrotran_gag_2"/>
    <property type="match status" value="1"/>
</dbReference>